<organism evidence="1 2">
    <name type="scientific">Actinomadura madurae</name>
    <dbReference type="NCBI Taxonomy" id="1993"/>
    <lineage>
        <taxon>Bacteria</taxon>
        <taxon>Bacillati</taxon>
        <taxon>Actinomycetota</taxon>
        <taxon>Actinomycetes</taxon>
        <taxon>Streptosporangiales</taxon>
        <taxon>Thermomonosporaceae</taxon>
        <taxon>Actinomadura</taxon>
    </lineage>
</organism>
<protein>
    <submittedName>
        <fullName evidence="1">Uncharacterized protein</fullName>
    </submittedName>
</protein>
<accession>A0A1I5AE05</accession>
<keyword evidence="2" id="KW-1185">Reference proteome</keyword>
<gene>
    <name evidence="1" type="ORF">SAMN04489713_102558</name>
</gene>
<dbReference type="EMBL" id="FOVH01000002">
    <property type="protein sequence ID" value="SFN60600.1"/>
    <property type="molecule type" value="Genomic_DNA"/>
</dbReference>
<name>A0A1I5AE05_9ACTN</name>
<evidence type="ECO:0000313" key="2">
    <source>
        <dbReference type="Proteomes" id="UP000183413"/>
    </source>
</evidence>
<reference evidence="1 2" key="1">
    <citation type="submission" date="2016-10" db="EMBL/GenBank/DDBJ databases">
        <authorList>
            <person name="de Groot N.N."/>
        </authorList>
    </citation>
    <scope>NUCLEOTIDE SEQUENCE [LARGE SCALE GENOMIC DNA]</scope>
    <source>
        <strain evidence="1 2">DSM 43067</strain>
    </source>
</reference>
<dbReference type="Proteomes" id="UP000183413">
    <property type="component" value="Unassembled WGS sequence"/>
</dbReference>
<dbReference type="STRING" id="1993.SAMN04489713_102558"/>
<dbReference type="OrthoDB" id="3466078at2"/>
<evidence type="ECO:0000313" key="1">
    <source>
        <dbReference type="EMBL" id="SFN60600.1"/>
    </source>
</evidence>
<sequence length="213" mass="24286">MPVGDELYRRHERREIYFTGSCMGGPEPWWCWSCERFADPEPRPPRTLTREGYQLSLLDDMRDMAPGAVLEPPAPYDDPPAGLVEEAGRWRGLRDQKIADLAAILGDPVSGGSSRHRFALPLWPDFWLEHTTLDTEVGGYIIGRKFVRRSGTPMRSPEEMRPWAVLLSEARDFFGLGVNRMPNAICQVVPFEVRGRRMEAVFVFDLLQHVSEA</sequence>
<dbReference type="GeneID" id="99649678"/>
<dbReference type="RefSeq" id="WP_143118313.1">
    <property type="nucleotide sequence ID" value="NZ_CP083237.1"/>
</dbReference>
<proteinExistence type="predicted"/>
<dbReference type="InParanoid" id="A0A1I5AE05"/>
<dbReference type="AlphaFoldDB" id="A0A1I5AE05"/>